<comment type="caution">
    <text evidence="2">The sequence shown here is derived from an EMBL/GenBank/DDBJ whole genome shotgun (WGS) entry which is preliminary data.</text>
</comment>
<evidence type="ECO:0000313" key="2">
    <source>
        <dbReference type="EMBL" id="TDR87069.1"/>
    </source>
</evidence>
<name>A0A4V3DX25_9HYPH</name>
<dbReference type="Proteomes" id="UP000295122">
    <property type="component" value="Unassembled WGS sequence"/>
</dbReference>
<evidence type="ECO:0000313" key="3">
    <source>
        <dbReference type="Proteomes" id="UP000295122"/>
    </source>
</evidence>
<dbReference type="InterPro" id="IPR050902">
    <property type="entry name" value="ABC_Transporter_SBP"/>
</dbReference>
<gene>
    <name evidence="2" type="ORF">EV668_4148</name>
</gene>
<evidence type="ECO:0000259" key="1">
    <source>
        <dbReference type="PROSITE" id="PS50983"/>
    </source>
</evidence>
<dbReference type="PROSITE" id="PS50983">
    <property type="entry name" value="FE_B12_PBP"/>
    <property type="match status" value="1"/>
</dbReference>
<dbReference type="SUPFAM" id="SSF53807">
    <property type="entry name" value="Helical backbone' metal receptor"/>
    <property type="match status" value="1"/>
</dbReference>
<dbReference type="PANTHER" id="PTHR30535:SF34">
    <property type="entry name" value="MOLYBDATE-BINDING PROTEIN MOLA"/>
    <property type="match status" value="1"/>
</dbReference>
<dbReference type="InterPro" id="IPR002491">
    <property type="entry name" value="ABC_transptr_periplasmic_BD"/>
</dbReference>
<dbReference type="EMBL" id="SNZR01000016">
    <property type="protein sequence ID" value="TDR87069.1"/>
    <property type="molecule type" value="Genomic_DNA"/>
</dbReference>
<organism evidence="2 3">
    <name type="scientific">Enterovirga rhinocerotis</name>
    <dbReference type="NCBI Taxonomy" id="1339210"/>
    <lineage>
        <taxon>Bacteria</taxon>
        <taxon>Pseudomonadati</taxon>
        <taxon>Pseudomonadota</taxon>
        <taxon>Alphaproteobacteria</taxon>
        <taxon>Hyphomicrobiales</taxon>
        <taxon>Methylobacteriaceae</taxon>
        <taxon>Enterovirga</taxon>
    </lineage>
</organism>
<dbReference type="Gene3D" id="3.40.50.1980">
    <property type="entry name" value="Nitrogenase molybdenum iron protein domain"/>
    <property type="match status" value="2"/>
</dbReference>
<feature type="domain" description="Fe/B12 periplasmic-binding" evidence="1">
    <location>
        <begin position="69"/>
        <end position="364"/>
    </location>
</feature>
<accession>A0A4V3DX25</accession>
<dbReference type="PANTHER" id="PTHR30535">
    <property type="entry name" value="VITAMIN B12-BINDING PROTEIN"/>
    <property type="match status" value="1"/>
</dbReference>
<reference evidence="2 3" key="1">
    <citation type="submission" date="2019-03" db="EMBL/GenBank/DDBJ databases">
        <title>Genomic Encyclopedia of Type Strains, Phase IV (KMG-IV): sequencing the most valuable type-strain genomes for metagenomic binning, comparative biology and taxonomic classification.</title>
        <authorList>
            <person name="Goeker M."/>
        </authorList>
    </citation>
    <scope>NUCLEOTIDE SEQUENCE [LARGE SCALE GENOMIC DNA]</scope>
    <source>
        <strain evidence="2 3">DSM 25903</strain>
    </source>
</reference>
<sequence>MPMGAIVTMTASTTMRIERGRTGLVRAAFAAVLAAMLLVLAPAGGARAEPIALTDITGRSVTLKAPAKRILLAQGRHLNALALLHPDPASLVVGWAGDLKRDAATYDLYRRRNPAIDAIPVLSTGTLDSLSIEKAIALEPDLVVLSRFADGAGGKGQGGLLARRFEAIGIPVIVIDFFQAPLKETEASLRILGRAIGHEDRALAYNAFYRERLDRIATRLAAPGLVRPRVFVHAHAGGPTCCYSPGRGTFDGIIRAAGGHNIGADVIPGPTGELSLEYVASARPEVYVGTGGTYQARSGGLVVGSGVEPAEARRSLEATVARLNLQVISKLDPARIHGIWQLFNDTPLHLVMVELLAKWFHPELFADLDPAATLNEINTRYLSVPLEGAYWTSLGRPE</sequence>
<dbReference type="Pfam" id="PF01497">
    <property type="entry name" value="Peripla_BP_2"/>
    <property type="match status" value="1"/>
</dbReference>
<keyword evidence="3" id="KW-1185">Reference proteome</keyword>
<protein>
    <submittedName>
        <fullName evidence="2">Iron complex transport system substrate-binding protein</fullName>
    </submittedName>
</protein>
<dbReference type="AlphaFoldDB" id="A0A4V3DX25"/>
<proteinExistence type="predicted"/>